<dbReference type="OrthoDB" id="3269466at2759"/>
<name>S8E7H6_FOMSC</name>
<dbReference type="AlphaFoldDB" id="S8E7H6"/>
<gene>
    <name evidence="2" type="ORF">FOMPIDRAFT_1050783</name>
</gene>
<reference evidence="2 3" key="1">
    <citation type="journal article" date="2012" name="Science">
        <title>The Paleozoic origin of enzymatic lignin decomposition reconstructed from 31 fungal genomes.</title>
        <authorList>
            <person name="Floudas D."/>
            <person name="Binder M."/>
            <person name="Riley R."/>
            <person name="Barry K."/>
            <person name="Blanchette R.A."/>
            <person name="Henrissat B."/>
            <person name="Martinez A.T."/>
            <person name="Otillar R."/>
            <person name="Spatafora J.W."/>
            <person name="Yadav J.S."/>
            <person name="Aerts A."/>
            <person name="Benoit I."/>
            <person name="Boyd A."/>
            <person name="Carlson A."/>
            <person name="Copeland A."/>
            <person name="Coutinho P.M."/>
            <person name="de Vries R.P."/>
            <person name="Ferreira P."/>
            <person name="Findley K."/>
            <person name="Foster B."/>
            <person name="Gaskell J."/>
            <person name="Glotzer D."/>
            <person name="Gorecki P."/>
            <person name="Heitman J."/>
            <person name="Hesse C."/>
            <person name="Hori C."/>
            <person name="Igarashi K."/>
            <person name="Jurgens J.A."/>
            <person name="Kallen N."/>
            <person name="Kersten P."/>
            <person name="Kohler A."/>
            <person name="Kuees U."/>
            <person name="Kumar T.K.A."/>
            <person name="Kuo A."/>
            <person name="LaButti K."/>
            <person name="Larrondo L.F."/>
            <person name="Lindquist E."/>
            <person name="Ling A."/>
            <person name="Lombard V."/>
            <person name="Lucas S."/>
            <person name="Lundell T."/>
            <person name="Martin R."/>
            <person name="McLaughlin D.J."/>
            <person name="Morgenstern I."/>
            <person name="Morin E."/>
            <person name="Murat C."/>
            <person name="Nagy L.G."/>
            <person name="Nolan M."/>
            <person name="Ohm R.A."/>
            <person name="Patyshakuliyeva A."/>
            <person name="Rokas A."/>
            <person name="Ruiz-Duenas F.J."/>
            <person name="Sabat G."/>
            <person name="Salamov A."/>
            <person name="Samejima M."/>
            <person name="Schmutz J."/>
            <person name="Slot J.C."/>
            <person name="St John F."/>
            <person name="Stenlid J."/>
            <person name="Sun H."/>
            <person name="Sun S."/>
            <person name="Syed K."/>
            <person name="Tsang A."/>
            <person name="Wiebenga A."/>
            <person name="Young D."/>
            <person name="Pisabarro A."/>
            <person name="Eastwood D.C."/>
            <person name="Martin F."/>
            <person name="Cullen D."/>
            <person name="Grigoriev I.V."/>
            <person name="Hibbett D.S."/>
        </authorList>
    </citation>
    <scope>NUCLEOTIDE SEQUENCE</scope>
    <source>
        <strain evidence="3">FP-58527</strain>
    </source>
</reference>
<dbReference type="InterPro" id="IPR028094">
    <property type="entry name" value="RTC4_C"/>
</dbReference>
<dbReference type="EMBL" id="KE504158">
    <property type="protein sequence ID" value="EPS99273.1"/>
    <property type="molecule type" value="Genomic_DNA"/>
</dbReference>
<sequence length="362" mass="40317">MPSFLIGISPVHQQSPGQSSGPIDIDLKLEAGLAEIAGDLYVYASLDEARCPNHGCSDKPPESTYASTELREMWSKRRKLTEGGGVCRSEVMRLNTLICERIHYELELTQEAFSSGWALTLPPRTVWDRLRRHRPFIQTAIDSPQSCVIRSRLRNALRRPDLHGNSSSVKDPLVALASWARRGKLFHDVADPLSYVGYYGEQGYMLFDVALRVLFPASNIETHSIMPFDYDSFLRFVLLPFTADILIAEDLNIGIQKADDTRLKSSAFGLINLSSDARGEGRDARTVGSVIDTLRSLFKIKAQLPIPSKKPITQRLVTDEYRTVAKCKVPPTSGPVRPQPEDTYGKASAVTAHNTRLRATSF</sequence>
<dbReference type="InParanoid" id="S8E7H6"/>
<feature type="domain" description="Restriction of telomere capping protein 4 C-terminal" evidence="1">
    <location>
        <begin position="188"/>
        <end position="270"/>
    </location>
</feature>
<dbReference type="Pfam" id="PF14474">
    <property type="entry name" value="RTC4"/>
    <property type="match status" value="1"/>
</dbReference>
<accession>S8E7H6</accession>
<evidence type="ECO:0000313" key="3">
    <source>
        <dbReference type="Proteomes" id="UP000015241"/>
    </source>
</evidence>
<dbReference type="Proteomes" id="UP000015241">
    <property type="component" value="Unassembled WGS sequence"/>
</dbReference>
<protein>
    <recommendedName>
        <fullName evidence="1">Restriction of telomere capping protein 4 C-terminal domain-containing protein</fullName>
    </recommendedName>
</protein>
<organism evidence="2 3">
    <name type="scientific">Fomitopsis schrenkii</name>
    <name type="common">Brown rot fungus</name>
    <dbReference type="NCBI Taxonomy" id="2126942"/>
    <lineage>
        <taxon>Eukaryota</taxon>
        <taxon>Fungi</taxon>
        <taxon>Dikarya</taxon>
        <taxon>Basidiomycota</taxon>
        <taxon>Agaricomycotina</taxon>
        <taxon>Agaricomycetes</taxon>
        <taxon>Polyporales</taxon>
        <taxon>Fomitopsis</taxon>
    </lineage>
</organism>
<dbReference type="HOGENOM" id="CLU_765124_0_0_1"/>
<keyword evidence="3" id="KW-1185">Reference proteome</keyword>
<proteinExistence type="predicted"/>
<evidence type="ECO:0000259" key="1">
    <source>
        <dbReference type="Pfam" id="PF14474"/>
    </source>
</evidence>
<evidence type="ECO:0000313" key="2">
    <source>
        <dbReference type="EMBL" id="EPS99273.1"/>
    </source>
</evidence>